<protein>
    <submittedName>
        <fullName evidence="2">DUF2798 domain-containing protein</fullName>
    </submittedName>
</protein>
<dbReference type="RefSeq" id="WP_252766710.1">
    <property type="nucleotide sequence ID" value="NZ_CP097119.1"/>
</dbReference>
<dbReference type="InterPro" id="IPR021529">
    <property type="entry name" value="DUF2798"/>
</dbReference>
<reference evidence="2" key="1">
    <citation type="submission" date="2022-05" db="EMBL/GenBank/DDBJ databases">
        <authorList>
            <person name="Oliphant S.A."/>
            <person name="Watson-Haigh N.S."/>
            <person name="Sumby K.M."/>
            <person name="Gardner J.M."/>
            <person name="Jiranek V."/>
        </authorList>
    </citation>
    <scope>NUCLEOTIDE SEQUENCE</scope>
    <source>
        <strain evidence="2">KI4_B1</strain>
    </source>
</reference>
<keyword evidence="1" id="KW-0812">Transmembrane</keyword>
<feature type="transmembrane region" description="Helical" evidence="1">
    <location>
        <begin position="9"/>
        <end position="28"/>
    </location>
</feature>
<keyword evidence="3" id="KW-1185">Reference proteome</keyword>
<name>A0A9Q8ZTS8_9LACO</name>
<sequence length="155" mass="17059">MPKNWKEELFFTGMMAGLMVLGMTFYNIVKTDGFSSHVWSEVLAGYPLGLLVAVLLDLLLVGPLVKSVVFNFLIKDPANTSPIRIGMTISVLMVLGMVTCMSLFGLLMSADTPSNWGTAYLMTWSLNIIVALPLQLLLVGPISRFGLQKLQQQMD</sequence>
<organism evidence="2 3">
    <name type="scientific">Fructilactobacillus cliffordii</name>
    <dbReference type="NCBI Taxonomy" id="2940299"/>
    <lineage>
        <taxon>Bacteria</taxon>
        <taxon>Bacillati</taxon>
        <taxon>Bacillota</taxon>
        <taxon>Bacilli</taxon>
        <taxon>Lactobacillales</taxon>
        <taxon>Lactobacillaceae</taxon>
        <taxon>Fructilactobacillus</taxon>
    </lineage>
</organism>
<keyword evidence="1" id="KW-1133">Transmembrane helix</keyword>
<gene>
    <name evidence="2" type="ORF">M3M40_06905</name>
</gene>
<feature type="transmembrane region" description="Helical" evidence="1">
    <location>
        <begin position="119"/>
        <end position="139"/>
    </location>
</feature>
<evidence type="ECO:0000313" key="3">
    <source>
        <dbReference type="Proteomes" id="UP001055911"/>
    </source>
</evidence>
<dbReference type="Proteomes" id="UP001055911">
    <property type="component" value="Chromosome"/>
</dbReference>
<evidence type="ECO:0000313" key="2">
    <source>
        <dbReference type="EMBL" id="USS89193.1"/>
    </source>
</evidence>
<keyword evidence="1" id="KW-0472">Membrane</keyword>
<proteinExistence type="predicted"/>
<dbReference type="EMBL" id="CP097119">
    <property type="protein sequence ID" value="USS89193.1"/>
    <property type="molecule type" value="Genomic_DNA"/>
</dbReference>
<accession>A0A9Q8ZTS8</accession>
<dbReference type="AlphaFoldDB" id="A0A9Q8ZTS8"/>
<dbReference type="Pfam" id="PF11391">
    <property type="entry name" value="DUF2798"/>
    <property type="match status" value="2"/>
</dbReference>
<feature type="transmembrane region" description="Helical" evidence="1">
    <location>
        <begin position="48"/>
        <end position="73"/>
    </location>
</feature>
<feature type="transmembrane region" description="Helical" evidence="1">
    <location>
        <begin position="85"/>
        <end position="107"/>
    </location>
</feature>
<evidence type="ECO:0000256" key="1">
    <source>
        <dbReference type="SAM" id="Phobius"/>
    </source>
</evidence>